<organism evidence="9 10">
    <name type="scientific">Blomia tropicalis</name>
    <name type="common">Mite</name>
    <dbReference type="NCBI Taxonomy" id="40697"/>
    <lineage>
        <taxon>Eukaryota</taxon>
        <taxon>Metazoa</taxon>
        <taxon>Ecdysozoa</taxon>
        <taxon>Arthropoda</taxon>
        <taxon>Chelicerata</taxon>
        <taxon>Arachnida</taxon>
        <taxon>Acari</taxon>
        <taxon>Acariformes</taxon>
        <taxon>Sarcoptiformes</taxon>
        <taxon>Astigmata</taxon>
        <taxon>Glycyphagoidea</taxon>
        <taxon>Echimyopodidae</taxon>
        <taxon>Blomia</taxon>
    </lineage>
</organism>
<keyword evidence="7 8" id="KW-0472">Membrane</keyword>
<evidence type="ECO:0000313" key="10">
    <source>
        <dbReference type="Proteomes" id="UP001142055"/>
    </source>
</evidence>
<keyword evidence="3" id="KW-0378">Hydrolase</keyword>
<dbReference type="EMBL" id="JAPWDV010000002">
    <property type="protein sequence ID" value="KAJ6219636.1"/>
    <property type="molecule type" value="Genomic_DNA"/>
</dbReference>
<dbReference type="PANTHER" id="PTHR23129">
    <property type="entry name" value="ACYL-COENZYME A DIPHOSPHATASE FITM2"/>
    <property type="match status" value="1"/>
</dbReference>
<gene>
    <name evidence="9" type="ORF">RDWZM_005448</name>
</gene>
<evidence type="ECO:0000313" key="9">
    <source>
        <dbReference type="EMBL" id="KAJ6219636.1"/>
    </source>
</evidence>
<dbReference type="GO" id="GO:0008654">
    <property type="term" value="P:phospholipid biosynthetic process"/>
    <property type="evidence" value="ECO:0007669"/>
    <property type="project" value="TreeGrafter"/>
</dbReference>
<dbReference type="PANTHER" id="PTHR23129:SF0">
    <property type="entry name" value="ACYL-COENZYME A DIPHOSPHATASE FITM2"/>
    <property type="match status" value="1"/>
</dbReference>
<evidence type="ECO:0000256" key="3">
    <source>
        <dbReference type="ARBA" id="ARBA00022801"/>
    </source>
</evidence>
<evidence type="ECO:0000256" key="7">
    <source>
        <dbReference type="ARBA" id="ARBA00023136"/>
    </source>
</evidence>
<comment type="subcellular location">
    <subcellularLocation>
        <location evidence="1">Endoplasmic reticulum membrane</location>
        <topology evidence="1">Multi-pass membrane protein</topology>
    </subcellularLocation>
</comment>
<feature type="transmembrane region" description="Helical" evidence="8">
    <location>
        <begin position="352"/>
        <end position="373"/>
    </location>
</feature>
<dbReference type="GO" id="GO:0010945">
    <property type="term" value="F:coenzyme A diphosphatase activity"/>
    <property type="evidence" value="ECO:0007669"/>
    <property type="project" value="InterPro"/>
</dbReference>
<keyword evidence="2 8" id="KW-0812">Transmembrane</keyword>
<name>A0A9Q0RME5_BLOTA</name>
<dbReference type="GO" id="GO:0005789">
    <property type="term" value="C:endoplasmic reticulum membrane"/>
    <property type="evidence" value="ECO:0007669"/>
    <property type="project" value="UniProtKB-SubCell"/>
</dbReference>
<evidence type="ECO:0000256" key="4">
    <source>
        <dbReference type="ARBA" id="ARBA00022824"/>
    </source>
</evidence>
<dbReference type="Proteomes" id="UP001142055">
    <property type="component" value="Chromosome 2"/>
</dbReference>
<protein>
    <recommendedName>
        <fullName evidence="11">FIT family protein</fullName>
    </recommendedName>
</protein>
<dbReference type="GO" id="GO:0019915">
    <property type="term" value="P:lipid storage"/>
    <property type="evidence" value="ECO:0007669"/>
    <property type="project" value="InterPro"/>
</dbReference>
<evidence type="ECO:0000256" key="5">
    <source>
        <dbReference type="ARBA" id="ARBA00022989"/>
    </source>
</evidence>
<dbReference type="GO" id="GO:0034389">
    <property type="term" value="P:lipid droplet organization"/>
    <property type="evidence" value="ECO:0007669"/>
    <property type="project" value="TreeGrafter"/>
</dbReference>
<keyword evidence="6" id="KW-0443">Lipid metabolism</keyword>
<dbReference type="Pfam" id="PF10261">
    <property type="entry name" value="FIT"/>
    <property type="match status" value="2"/>
</dbReference>
<reference evidence="9" key="1">
    <citation type="submission" date="2022-12" db="EMBL/GenBank/DDBJ databases">
        <title>Genome assemblies of Blomia tropicalis.</title>
        <authorList>
            <person name="Cui Y."/>
        </authorList>
    </citation>
    <scope>NUCLEOTIDE SEQUENCE</scope>
    <source>
        <tissue evidence="9">Adult mites</tissue>
    </source>
</reference>
<sequence>MVIYYPGDIIYDASSTNSGTGLHSHQPTSIISPRKSIRDYSPNCSAPKLYEDSYLLYKGRKSYPMILLAKTLTWITKLSIYYQHRQYLTRRIWIYFILILIAGLIRDYVLVTPSLLPDFVIEFIETHLKTSKKHFLNIYFVKWGWLWTFIALIPFYLITRFYSTKRIFEVDHKHSDKIGRKKSVHFREPLEDNSNKIDNQNKRETVASVENIEEELENINLEEDNLPFILFGKQFLNELFPAAIRLSITTIIWYFSVKFFVYYANIDGHCINSNSTVIESASNKLECFKQEGKWKMGFDISGHIFLMTFSNLIRIDELTFFSKRFDEFAQFRYLRLSPTRSMNYATPYRFEFNLFHFLSFALILISTMVTIIWDFMIIQTSFFYHTWQQKIAGLVWAIISWAISYGAMFALPMLHLQVVS</sequence>
<feature type="transmembrane region" description="Helical" evidence="8">
    <location>
        <begin position="136"/>
        <end position="158"/>
    </location>
</feature>
<proteinExistence type="predicted"/>
<accession>A0A9Q0RME5</accession>
<comment type="caution">
    <text evidence="9">The sequence shown here is derived from an EMBL/GenBank/DDBJ whole genome shotgun (WGS) entry which is preliminary data.</text>
</comment>
<evidence type="ECO:0000256" key="2">
    <source>
        <dbReference type="ARBA" id="ARBA00022692"/>
    </source>
</evidence>
<feature type="transmembrane region" description="Helical" evidence="8">
    <location>
        <begin position="92"/>
        <end position="116"/>
    </location>
</feature>
<evidence type="ECO:0008006" key="11">
    <source>
        <dbReference type="Google" id="ProtNLM"/>
    </source>
</evidence>
<evidence type="ECO:0000256" key="1">
    <source>
        <dbReference type="ARBA" id="ARBA00004477"/>
    </source>
</evidence>
<keyword evidence="5 8" id="KW-1133">Transmembrane helix</keyword>
<evidence type="ECO:0000256" key="8">
    <source>
        <dbReference type="SAM" id="Phobius"/>
    </source>
</evidence>
<evidence type="ECO:0000256" key="6">
    <source>
        <dbReference type="ARBA" id="ARBA00023098"/>
    </source>
</evidence>
<feature type="transmembrane region" description="Helical" evidence="8">
    <location>
        <begin position="393"/>
        <end position="414"/>
    </location>
</feature>
<dbReference type="OMA" id="WEPFGEQ"/>
<dbReference type="InterPro" id="IPR019388">
    <property type="entry name" value="FIT"/>
</dbReference>
<keyword evidence="10" id="KW-1185">Reference proteome</keyword>
<keyword evidence="4" id="KW-0256">Endoplasmic reticulum</keyword>
<dbReference type="AlphaFoldDB" id="A0A9Q0RME5"/>